<dbReference type="Gene3D" id="3.40.50.510">
    <property type="entry name" value="Phosphotransferase system, mannose-type IIA component"/>
    <property type="match status" value="1"/>
</dbReference>
<evidence type="ECO:0000256" key="2">
    <source>
        <dbReference type="SAM" id="MobiDB-lite"/>
    </source>
</evidence>
<dbReference type="EMBL" id="QUZK01000052">
    <property type="protein sequence ID" value="RFF29108.1"/>
    <property type="molecule type" value="Genomic_DNA"/>
</dbReference>
<name>A0A3E1K581_9GAMM</name>
<feature type="domain" description="PTS EIIA type-4" evidence="3">
    <location>
        <begin position="36"/>
        <end position="157"/>
    </location>
</feature>
<keyword evidence="1" id="KW-0808">Transferase</keyword>
<dbReference type="InterPro" id="IPR036662">
    <property type="entry name" value="PTS_EIIA_man-typ_sf"/>
</dbReference>
<dbReference type="OrthoDB" id="7065728at2"/>
<evidence type="ECO:0000256" key="1">
    <source>
        <dbReference type="ARBA" id="ARBA00022679"/>
    </source>
</evidence>
<keyword evidence="5" id="KW-1185">Reference proteome</keyword>
<dbReference type="Pfam" id="PF03610">
    <property type="entry name" value="EIIA-man"/>
    <property type="match status" value="1"/>
</dbReference>
<dbReference type="GO" id="GO:0016020">
    <property type="term" value="C:membrane"/>
    <property type="evidence" value="ECO:0007669"/>
    <property type="project" value="InterPro"/>
</dbReference>
<proteinExistence type="predicted"/>
<dbReference type="GO" id="GO:0009401">
    <property type="term" value="P:phosphoenolpyruvate-dependent sugar phosphotransferase system"/>
    <property type="evidence" value="ECO:0007669"/>
    <property type="project" value="InterPro"/>
</dbReference>
<gene>
    <name evidence="4" type="ORF">DZC52_14735</name>
</gene>
<feature type="region of interest" description="Disordered" evidence="2">
    <location>
        <begin position="1"/>
        <end position="34"/>
    </location>
</feature>
<feature type="compositionally biased region" description="Basic residues" evidence="2">
    <location>
        <begin position="1"/>
        <end position="27"/>
    </location>
</feature>
<organism evidence="4 5">
    <name type="scientific">Wenzhouxiangella sediminis</name>
    <dbReference type="NCBI Taxonomy" id="1792836"/>
    <lineage>
        <taxon>Bacteria</taxon>
        <taxon>Pseudomonadati</taxon>
        <taxon>Pseudomonadota</taxon>
        <taxon>Gammaproteobacteria</taxon>
        <taxon>Chromatiales</taxon>
        <taxon>Wenzhouxiangellaceae</taxon>
        <taxon>Wenzhouxiangella</taxon>
    </lineage>
</organism>
<evidence type="ECO:0000313" key="4">
    <source>
        <dbReference type="EMBL" id="RFF29108.1"/>
    </source>
</evidence>
<keyword evidence="4" id="KW-0762">Sugar transport</keyword>
<dbReference type="InterPro" id="IPR004701">
    <property type="entry name" value="PTS_EIIA_man-typ"/>
</dbReference>
<protein>
    <submittedName>
        <fullName evidence="4">PTS sugar transporter subunit IIA</fullName>
    </submittedName>
</protein>
<keyword evidence="4" id="KW-0813">Transport</keyword>
<dbReference type="PROSITE" id="PS51096">
    <property type="entry name" value="PTS_EIIA_TYPE_4"/>
    <property type="match status" value="1"/>
</dbReference>
<evidence type="ECO:0000259" key="3">
    <source>
        <dbReference type="PROSITE" id="PS51096"/>
    </source>
</evidence>
<accession>A0A3E1K581</accession>
<dbReference type="GO" id="GO:0016740">
    <property type="term" value="F:transferase activity"/>
    <property type="evidence" value="ECO:0007669"/>
    <property type="project" value="UniProtKB-KW"/>
</dbReference>
<dbReference type="AlphaFoldDB" id="A0A3E1K581"/>
<dbReference type="Proteomes" id="UP000260351">
    <property type="component" value="Unassembled WGS sequence"/>
</dbReference>
<evidence type="ECO:0000313" key="5">
    <source>
        <dbReference type="Proteomes" id="UP000260351"/>
    </source>
</evidence>
<reference evidence="4 5" key="1">
    <citation type="submission" date="2018-08" db="EMBL/GenBank/DDBJ databases">
        <title>Wenzhouxiangella salilacus sp. nov., a novel bacterium isolated from a saline lake in Xinjiang Province, China.</title>
        <authorList>
            <person name="Han S."/>
        </authorList>
    </citation>
    <scope>NUCLEOTIDE SEQUENCE [LARGE SCALE GENOMIC DNA]</scope>
    <source>
        <strain evidence="4 5">XDB06</strain>
    </source>
</reference>
<dbReference type="InterPro" id="IPR051471">
    <property type="entry name" value="Bacterial_PTS_sugar_comp"/>
</dbReference>
<sequence length="160" mass="16713">MHRRPASLGLHRRPHRPRTARGRRSRARQPPGAGAVTGIILVTHDALGEAVRREAENILDRPVALTTVAVSYRADVEETLAALRIAVATGADAQGAVVLTDLPGATPHNLANQAAEEHGIPVVSGLNLPMLLKTINHADKPPAELAALAADGGSQGIVRA</sequence>
<comment type="caution">
    <text evidence="4">The sequence shown here is derived from an EMBL/GenBank/DDBJ whole genome shotgun (WGS) entry which is preliminary data.</text>
</comment>
<dbReference type="SUPFAM" id="SSF53062">
    <property type="entry name" value="PTS system fructose IIA component-like"/>
    <property type="match status" value="1"/>
</dbReference>
<dbReference type="PANTHER" id="PTHR33799">
    <property type="entry name" value="PTS PERMEASE-RELATED-RELATED"/>
    <property type="match status" value="1"/>
</dbReference>
<dbReference type="PANTHER" id="PTHR33799:SF1">
    <property type="entry name" value="PTS SYSTEM MANNOSE-SPECIFIC EIIAB COMPONENT-RELATED"/>
    <property type="match status" value="1"/>
</dbReference>